<comment type="caution">
    <text evidence="1">The sequence shown here is derived from an EMBL/GenBank/DDBJ whole genome shotgun (WGS) entry which is preliminary data.</text>
</comment>
<dbReference type="Proteomes" id="UP001595526">
    <property type="component" value="Unassembled WGS sequence"/>
</dbReference>
<evidence type="ECO:0000313" key="2">
    <source>
        <dbReference type="Proteomes" id="UP001595526"/>
    </source>
</evidence>
<name>A0ABV7JH83_9SPHI</name>
<dbReference type="EMBL" id="JBHRTA010000022">
    <property type="protein sequence ID" value="MFC3197319.1"/>
    <property type="molecule type" value="Genomic_DNA"/>
</dbReference>
<gene>
    <name evidence="1" type="ORF">ACFOET_06820</name>
</gene>
<keyword evidence="2" id="KW-1185">Reference proteome</keyword>
<dbReference type="RefSeq" id="WP_379020896.1">
    <property type="nucleotide sequence ID" value="NZ_JBHRTA010000022.1"/>
</dbReference>
<evidence type="ECO:0008006" key="3">
    <source>
        <dbReference type="Google" id="ProtNLM"/>
    </source>
</evidence>
<organism evidence="1 2">
    <name type="scientific">Parapedobacter deserti</name>
    <dbReference type="NCBI Taxonomy" id="1912957"/>
    <lineage>
        <taxon>Bacteria</taxon>
        <taxon>Pseudomonadati</taxon>
        <taxon>Bacteroidota</taxon>
        <taxon>Sphingobacteriia</taxon>
        <taxon>Sphingobacteriales</taxon>
        <taxon>Sphingobacteriaceae</taxon>
        <taxon>Parapedobacter</taxon>
    </lineage>
</organism>
<proteinExistence type="predicted"/>
<sequence length="1006" mass="114946">MKTLFLSGSFIIAILFGYSQEIPSSPEVEKLFKFMHHPTDLFTGLPKIGIDLFDVSVQDIHVPISLSYNYSGYKPGEYDGKVGLGWILDQGGVVSRTIHGLPDDLATYGQLNTYNPIFDVTTLHSRTKYQEFEYLKEVVEGEKDIEYDIFNYSVAGESNSFIMKKNGAQVEIIKLNEDNSIKVTPIFQSQTQDIRGFEIIDRRGNKYLYGIGRANENVSELENSSISQQKTSWFLTRIVDKNSIDTVYFDYGPLRQVIASDFYTNRNRVMYHVEMGYACIPLSGAQGEAYVDLTRNNHYTRFLNKISFRGGSVDFSYDGRYLSKMLVTNYMNDTVRNLTFHYSALTPGHYYRKLDSISQPNGKRHIFGYHLPGSSFQAVQPGNMGRDWLGYYNGLSTFQHPTIGNNGTLLGDARRVSHEHTKFFALNRIYYPTQGYCELEWENNRGRINSQIVPVPGLRVKAMKYVPVTGKNMTEEYKYGPNEDGTGEIVVPYASEVVLNLNSSVYLTGKSLYYGGDSGPNCPPYYYKEILSGSVYLPTNRNLSGNIYYRHVNKYMKNELGAPLGKESYEYIVPTYYQDVARNQYFARYWFNAPIRPRSNYDFPFGESIITGNSVVGQLRSKITYKGNPGGYSRVRRETFSYEPSDVRDISYLKTARLATYGGCTSGVFDDNHLDTERRIAQEISLGHLETEVLGWNYDCQQFLLAPFYAYKQYAIRSVRSRLSRKDIVEYFHGDSTVREENYDYHPKTLLPASISEAFQLSNNLMAIKSVRYDYPAGIFGFSRFLQSGYSAVNATLTNMNFYESIVSSSSLVSNYSQEAAMNGTNSSDYAEYGLFNSGLILRKYVYTIDDKSDQITSTYYENSVRNLTEFLRYDNYGNPLEIKERDQTTTTLLWGYRGLYPIAKIENATYSGVVAVLGQTLVNSLSTASLTDDMVRNMISTLRNHPSMTSAMVSTYTYKPLVGMTSMTDPRGITEYYQYDGLQRLKDVLDFEHNVLRNYQYHFKQ</sequence>
<protein>
    <recommendedName>
        <fullName evidence="3">YD repeat-containing protein</fullName>
    </recommendedName>
</protein>
<accession>A0ABV7JH83</accession>
<evidence type="ECO:0000313" key="1">
    <source>
        <dbReference type="EMBL" id="MFC3197319.1"/>
    </source>
</evidence>
<reference evidence="2" key="1">
    <citation type="journal article" date="2019" name="Int. J. Syst. Evol. Microbiol.">
        <title>The Global Catalogue of Microorganisms (GCM) 10K type strain sequencing project: providing services to taxonomists for standard genome sequencing and annotation.</title>
        <authorList>
            <consortium name="The Broad Institute Genomics Platform"/>
            <consortium name="The Broad Institute Genome Sequencing Center for Infectious Disease"/>
            <person name="Wu L."/>
            <person name="Ma J."/>
        </authorList>
    </citation>
    <scope>NUCLEOTIDE SEQUENCE [LARGE SCALE GENOMIC DNA]</scope>
    <source>
        <strain evidence="2">KCTC 52416</strain>
    </source>
</reference>